<dbReference type="PANTHER" id="PTHR30026">
    <property type="entry name" value="OUTER MEMBRANE PROTEIN TOLC"/>
    <property type="match status" value="1"/>
</dbReference>
<dbReference type="RefSeq" id="WP_019459876.1">
    <property type="nucleotide sequence ID" value="NZ_AP031462.1"/>
</dbReference>
<dbReference type="GO" id="GO:0015562">
    <property type="term" value="F:efflux transmembrane transporter activity"/>
    <property type="evidence" value="ECO:0007669"/>
    <property type="project" value="InterPro"/>
</dbReference>
<evidence type="ECO:0000256" key="7">
    <source>
        <dbReference type="ARBA" id="ARBA00023237"/>
    </source>
</evidence>
<evidence type="ECO:0000256" key="6">
    <source>
        <dbReference type="ARBA" id="ARBA00023136"/>
    </source>
</evidence>
<keyword evidence="3" id="KW-0813">Transport</keyword>
<dbReference type="InterPro" id="IPR051906">
    <property type="entry name" value="TolC-like"/>
</dbReference>
<dbReference type="NCBIfam" id="TIGR01844">
    <property type="entry name" value="type_I_sec_TolC"/>
    <property type="match status" value="1"/>
</dbReference>
<dbReference type="AlphaFoldDB" id="A0A379N2U8"/>
<dbReference type="GO" id="GO:0009279">
    <property type="term" value="C:cell outer membrane"/>
    <property type="evidence" value="ECO:0007669"/>
    <property type="project" value="UniProtKB-SubCell"/>
</dbReference>
<evidence type="ECO:0000256" key="3">
    <source>
        <dbReference type="ARBA" id="ARBA00022448"/>
    </source>
</evidence>
<feature type="signal peptide" evidence="8">
    <location>
        <begin position="1"/>
        <end position="21"/>
    </location>
</feature>
<dbReference type="GeneID" id="99634414"/>
<keyword evidence="6" id="KW-0472">Membrane</keyword>
<evidence type="ECO:0000256" key="1">
    <source>
        <dbReference type="ARBA" id="ARBA00004442"/>
    </source>
</evidence>
<evidence type="ECO:0000256" key="4">
    <source>
        <dbReference type="ARBA" id="ARBA00022452"/>
    </source>
</evidence>
<dbReference type="InterPro" id="IPR003423">
    <property type="entry name" value="OMP_efflux"/>
</dbReference>
<reference evidence="9 10" key="1">
    <citation type="submission" date="2018-06" db="EMBL/GenBank/DDBJ databases">
        <authorList>
            <consortium name="Pathogen Informatics"/>
            <person name="Doyle S."/>
        </authorList>
    </citation>
    <scope>NUCLEOTIDE SEQUENCE [LARGE SCALE GENOMIC DNA]</scope>
    <source>
        <strain evidence="9 10">NCTC13291</strain>
    </source>
</reference>
<dbReference type="GO" id="GO:1990281">
    <property type="term" value="C:efflux pump complex"/>
    <property type="evidence" value="ECO:0007669"/>
    <property type="project" value="TreeGrafter"/>
</dbReference>
<dbReference type="PANTHER" id="PTHR30026:SF22">
    <property type="entry name" value="OUTER MEMBRANE EFFLUX PROTEIN"/>
    <property type="match status" value="1"/>
</dbReference>
<dbReference type="InterPro" id="IPR010130">
    <property type="entry name" value="T1SS_OMP_TolC"/>
</dbReference>
<protein>
    <submittedName>
        <fullName evidence="9">Outer membrane efflux protein BepC</fullName>
    </submittedName>
</protein>
<name>A0A379N2U8_9PROT</name>
<evidence type="ECO:0000256" key="8">
    <source>
        <dbReference type="SAM" id="SignalP"/>
    </source>
</evidence>
<dbReference type="SUPFAM" id="SSF56954">
    <property type="entry name" value="Outer membrane efflux proteins (OEP)"/>
    <property type="match status" value="1"/>
</dbReference>
<keyword evidence="8" id="KW-0732">Signal</keyword>
<dbReference type="Gene3D" id="1.20.1600.10">
    <property type="entry name" value="Outer membrane efflux proteins (OEP)"/>
    <property type="match status" value="1"/>
</dbReference>
<dbReference type="Pfam" id="PF02321">
    <property type="entry name" value="OEP"/>
    <property type="match status" value="2"/>
</dbReference>
<dbReference type="OrthoDB" id="9789368at2"/>
<proteinExistence type="inferred from homology"/>
<organism evidence="9 10">
    <name type="scientific">Roseomonas mucosa</name>
    <dbReference type="NCBI Taxonomy" id="207340"/>
    <lineage>
        <taxon>Bacteria</taxon>
        <taxon>Pseudomonadati</taxon>
        <taxon>Pseudomonadota</taxon>
        <taxon>Alphaproteobacteria</taxon>
        <taxon>Acetobacterales</taxon>
        <taxon>Roseomonadaceae</taxon>
        <taxon>Roseomonas</taxon>
    </lineage>
</organism>
<feature type="chain" id="PRO_5016903655" evidence="8">
    <location>
        <begin position="22"/>
        <end position="462"/>
    </location>
</feature>
<dbReference type="EMBL" id="UGVN01000001">
    <property type="protein sequence ID" value="SUE41687.1"/>
    <property type="molecule type" value="Genomic_DNA"/>
</dbReference>
<comment type="similarity">
    <text evidence="2">Belongs to the outer membrane factor (OMF) (TC 1.B.17) family.</text>
</comment>
<keyword evidence="7" id="KW-0998">Cell outer membrane</keyword>
<dbReference type="GO" id="GO:0015288">
    <property type="term" value="F:porin activity"/>
    <property type="evidence" value="ECO:0007669"/>
    <property type="project" value="TreeGrafter"/>
</dbReference>
<comment type="subcellular location">
    <subcellularLocation>
        <location evidence="1">Cell outer membrane</location>
    </subcellularLocation>
</comment>
<evidence type="ECO:0000313" key="9">
    <source>
        <dbReference type="EMBL" id="SUE41687.1"/>
    </source>
</evidence>
<evidence type="ECO:0000256" key="2">
    <source>
        <dbReference type="ARBA" id="ARBA00007613"/>
    </source>
</evidence>
<keyword evidence="4" id="KW-1134">Transmembrane beta strand</keyword>
<accession>A0A379N2U8</accession>
<keyword evidence="5" id="KW-0812">Transmembrane</keyword>
<gene>
    <name evidence="9" type="primary">bepC</name>
    <name evidence="9" type="ORF">NCTC13291_03281</name>
</gene>
<evidence type="ECO:0000313" key="10">
    <source>
        <dbReference type="Proteomes" id="UP000254919"/>
    </source>
</evidence>
<dbReference type="Proteomes" id="UP000254919">
    <property type="component" value="Unassembled WGS sequence"/>
</dbReference>
<evidence type="ECO:0000256" key="5">
    <source>
        <dbReference type="ARBA" id="ARBA00022692"/>
    </source>
</evidence>
<sequence>MSRRLTLALATALALPAAAKAQSLQEALAQTYANNPTLQTARAQLRVVDENVPQALAGWRPTVSLSGAAGYVEGTARTRQNDVSYYSRVTRDTMTLAATATQPIYRGGRTVASTRRAENQVLAQRARLLATEQQVLQQAVNAYVNMILYSEELRLNINNVQVLQRQLDATNERFRVGEITRTDVAQAESRLSAARANRATAEGQLQSARAVFQQVIGMVPNRLTAPQPLKAPVRSSQEASQMAAVNNPNVVASLFDEAAGRDFIDVQMSALLPQASVQAQGYRADNSNADGTRFTGGQFTANVTVPLYQGGSEYATVRAARQDASRLRQVVDDQRRTASQQATSAWETLVSNRATVEGNRAAIRAAEIALDGVQREAVVGSRTTLDVLNQEQELLNNRVALVQALASNVTSSYSLAAAVGRLTAKDLALPVQIYDMTAYYKAVRDRWIGLGDYTPVAATTER</sequence>